<dbReference type="OrthoDB" id="967935at2759"/>
<evidence type="ECO:0000259" key="2">
    <source>
        <dbReference type="Pfam" id="PF14576"/>
    </source>
</evidence>
<keyword evidence="1" id="KW-1133">Transmembrane helix</keyword>
<dbReference type="AlphaFoldDB" id="A0A6J1A8P2"/>
<feature type="domain" description="Sieve element occlusion C-terminal" evidence="3">
    <location>
        <begin position="430"/>
        <end position="656"/>
    </location>
</feature>
<name>A0A6J1A8P2_9ROSI</name>
<proteinExistence type="predicted"/>
<sequence length="658" mass="75314">MAATTSYCQSFMISQELSQKILITHAFDQTREVDLGPLVKVIESILQNAASACKGEYEGLNDMIGSLENFDGMHQALDDIRSISCEMSCNLSDVEATTMVLLKRLRNYSWNAKVVLAVAAFALSIGELLMLVNHRTTDPIAKSVDLLKGHSVKLDINVLKQLLKAMVDVVNINFAFLVPTLSKIPKEAPSMKDAMDYFPTATYKILSVVVQIASIISKREYIIESTIRRFAYEVSYVNYVLQEKLERCRKDAGNLTTDYGAKQGEKYYQHEQVESRQYEGVWEPIIPKIGFWELIDKIKYHMKIQVPEKLRKKHVLLLISDLDISVEEIKVLNRLYQMNNQRYEILWFPIVDVATYERIKFSELKQLMKWGAVEPSNIGPAFIEYIKRECNFIKNPIAVSLNQEGDVTCRNALPMLWTWGNSAFPFTDEKEHQLWNKIGEKTDWKLELLLDEQIHLDIPPQMRSVTFVCLFGGENKSWIQKFTEKVKNATAGVSFKLVYVGKSKGKGLRSYMLSPDIHVIDSEFQWQFWTRLESILYAKIQQDKTSQTDRVMREALKLFGYAGSGEPWAMFSVGSAVMVTTNGETALTIMSNYKDWKNDTTGPLFLEALRNYCTYKMPDIHGCINVHLPVLGEIPGMVSCPTCSKEMEMYYTYRCCAE</sequence>
<dbReference type="GO" id="GO:0010088">
    <property type="term" value="P:phloem development"/>
    <property type="evidence" value="ECO:0007669"/>
    <property type="project" value="InterPro"/>
</dbReference>
<organism evidence="4 5">
    <name type="scientific">Herrania umbratica</name>
    <dbReference type="NCBI Taxonomy" id="108875"/>
    <lineage>
        <taxon>Eukaryota</taxon>
        <taxon>Viridiplantae</taxon>
        <taxon>Streptophyta</taxon>
        <taxon>Embryophyta</taxon>
        <taxon>Tracheophyta</taxon>
        <taxon>Spermatophyta</taxon>
        <taxon>Magnoliopsida</taxon>
        <taxon>eudicotyledons</taxon>
        <taxon>Gunneridae</taxon>
        <taxon>Pentapetalae</taxon>
        <taxon>rosids</taxon>
        <taxon>malvids</taxon>
        <taxon>Malvales</taxon>
        <taxon>Malvaceae</taxon>
        <taxon>Byttnerioideae</taxon>
        <taxon>Herrania</taxon>
    </lineage>
</organism>
<keyword evidence="4" id="KW-1185">Reference proteome</keyword>
<dbReference type="InterPro" id="IPR027942">
    <property type="entry name" value="SEO_N"/>
</dbReference>
<dbReference type="RefSeq" id="XP_021283126.1">
    <property type="nucleotide sequence ID" value="XM_021427451.1"/>
</dbReference>
<feature type="transmembrane region" description="Helical" evidence="1">
    <location>
        <begin position="114"/>
        <end position="132"/>
    </location>
</feature>
<dbReference type="Proteomes" id="UP000504621">
    <property type="component" value="Unplaced"/>
</dbReference>
<keyword evidence="1" id="KW-0472">Membrane</keyword>
<dbReference type="PANTHER" id="PTHR33232">
    <property type="entry name" value="PROTEIN SIEVE ELEMENT OCCLUSION B-LIKE"/>
    <property type="match status" value="1"/>
</dbReference>
<evidence type="ECO:0000313" key="4">
    <source>
        <dbReference type="Proteomes" id="UP000504621"/>
    </source>
</evidence>
<evidence type="ECO:0000313" key="5">
    <source>
        <dbReference type="RefSeq" id="XP_021283126.1"/>
    </source>
</evidence>
<feature type="domain" description="Sieve element occlusion N-terminal" evidence="2">
    <location>
        <begin position="16"/>
        <end position="253"/>
    </location>
</feature>
<dbReference type="Pfam" id="PF14576">
    <property type="entry name" value="SEO_N"/>
    <property type="match status" value="1"/>
</dbReference>
<dbReference type="InterPro" id="IPR027944">
    <property type="entry name" value="SEO_C"/>
</dbReference>
<gene>
    <name evidence="5" type="primary">LOC110415745</name>
</gene>
<reference evidence="5" key="1">
    <citation type="submission" date="2025-08" db="UniProtKB">
        <authorList>
            <consortium name="RefSeq"/>
        </authorList>
    </citation>
    <scope>IDENTIFICATION</scope>
    <source>
        <tissue evidence="5">Leaf</tissue>
    </source>
</reference>
<protein>
    <submittedName>
        <fullName evidence="5">Protein SIEVE ELEMENT OCCLUSION A-like</fullName>
    </submittedName>
</protein>
<keyword evidence="1" id="KW-0812">Transmembrane</keyword>
<dbReference type="InterPro" id="IPR039299">
    <property type="entry name" value="SEOA"/>
</dbReference>
<dbReference type="PANTHER" id="PTHR33232:SF15">
    <property type="entry name" value="PROTEIN SIEVE ELEMENT OCCLUSION B-LIKE"/>
    <property type="match status" value="1"/>
</dbReference>
<evidence type="ECO:0000259" key="3">
    <source>
        <dbReference type="Pfam" id="PF14577"/>
    </source>
</evidence>
<dbReference type="Pfam" id="PF14577">
    <property type="entry name" value="SEO_C"/>
    <property type="match status" value="1"/>
</dbReference>
<evidence type="ECO:0000256" key="1">
    <source>
        <dbReference type="SAM" id="Phobius"/>
    </source>
</evidence>
<dbReference type="GeneID" id="110415745"/>
<accession>A0A6J1A8P2</accession>